<dbReference type="SUPFAM" id="SSF140996">
    <property type="entry name" value="Hermes dimerisation domain"/>
    <property type="match status" value="1"/>
</dbReference>
<dbReference type="EMBL" id="QOIP01000009">
    <property type="protein sequence ID" value="RLU18845.1"/>
    <property type="molecule type" value="Genomic_DNA"/>
</dbReference>
<keyword evidence="5" id="KW-0539">Nucleus</keyword>
<sequence length="672" mass="76938">MCAKTGLRNFVLVIRHVKMENAQEYCSQLHQLKAAIDEKRLELSNRYGSSSIKTTLDRTYLWQPVNNYCSLACKQHLEEFFTQNTGKFWEDGILKLPERCSSDNEEDNSIDETQDTAECLVPCTKRRRRSTVCGSARVSSTPTRQRICSADRAKLIDKALTKMIALTLLPISTVSNPGFIQFMNVIEPTYKVPSAPTMTVRINMAFEEIKKAVLSKLAKVDHVALSTDCWTSRAQHSYITVSVYFIDETWTPQNYVLETQEMEECHTAQHLSSKLQFIIREWNLIGKVTAIVTDNASNILAALRLMNNIIEETEDVTCSAHSLQLSIYKGLQIDDINCIINKASKIVAHFKHSTVATNALQRAQEQIQSEKKKLIQSCRTRWNSTYFMLERLIQNRIPVETVLSNRTVTSSAVAQKLEVSEYDWILMENLIKVLKLLQMAITFLCSDTMSPTSITRPIIRTVLDNHIQINEDDDNIIHQLKETVVSDLTDRFRLNWDESESPNITINQLASFLYPRSKDLLAEPVAVRSKIRSIIAEKIHHEETQHEEAENTQINCLDFLFQTNSNVNNPQTQLSHYLAEPQISHNMDPYEWWKNHEKRYPSIAKLAKTYLAIPASSAGSERVFSTAGNIVTAKRSSSDPDLFADSDRFEYSETKIQIWIRIIRIIQGFELQ</sequence>
<keyword evidence="4" id="KW-0862">Zinc</keyword>
<dbReference type="AlphaFoldDB" id="A0A3L8DEH6"/>
<reference evidence="7 8" key="1">
    <citation type="journal article" date="2018" name="Genome Res.">
        <title>The genomic architecture and molecular evolution of ant odorant receptors.</title>
        <authorList>
            <person name="McKenzie S.K."/>
            <person name="Kronauer D.J.C."/>
        </authorList>
    </citation>
    <scope>NUCLEOTIDE SEQUENCE [LARGE SCALE GENOMIC DNA]</scope>
    <source>
        <strain evidence="7">Clonal line C1</strain>
    </source>
</reference>
<dbReference type="PANTHER" id="PTHR46481">
    <property type="entry name" value="ZINC FINGER BED DOMAIN-CONTAINING PROTEIN 4"/>
    <property type="match status" value="1"/>
</dbReference>
<evidence type="ECO:0000256" key="4">
    <source>
        <dbReference type="ARBA" id="ARBA00022833"/>
    </source>
</evidence>
<keyword evidence="3" id="KW-0863">Zinc-finger</keyword>
<dbReference type="PANTHER" id="PTHR46481:SF10">
    <property type="entry name" value="ZINC FINGER BED DOMAIN-CONTAINING PROTEIN 39"/>
    <property type="match status" value="1"/>
</dbReference>
<dbReference type="SUPFAM" id="SSF53098">
    <property type="entry name" value="Ribonuclease H-like"/>
    <property type="match status" value="1"/>
</dbReference>
<name>A0A3L8DEH6_OOCBI</name>
<gene>
    <name evidence="7" type="ORF">DMN91_009203</name>
</gene>
<dbReference type="GO" id="GO:0005634">
    <property type="term" value="C:nucleus"/>
    <property type="evidence" value="ECO:0007669"/>
    <property type="project" value="UniProtKB-SubCell"/>
</dbReference>
<dbReference type="GO" id="GO:0008270">
    <property type="term" value="F:zinc ion binding"/>
    <property type="evidence" value="ECO:0007669"/>
    <property type="project" value="UniProtKB-KW"/>
</dbReference>
<organism evidence="7 8">
    <name type="scientific">Ooceraea biroi</name>
    <name type="common">Clonal raider ant</name>
    <name type="synonym">Cerapachys biroi</name>
    <dbReference type="NCBI Taxonomy" id="2015173"/>
    <lineage>
        <taxon>Eukaryota</taxon>
        <taxon>Metazoa</taxon>
        <taxon>Ecdysozoa</taxon>
        <taxon>Arthropoda</taxon>
        <taxon>Hexapoda</taxon>
        <taxon>Insecta</taxon>
        <taxon>Pterygota</taxon>
        <taxon>Neoptera</taxon>
        <taxon>Endopterygota</taxon>
        <taxon>Hymenoptera</taxon>
        <taxon>Apocrita</taxon>
        <taxon>Aculeata</taxon>
        <taxon>Formicoidea</taxon>
        <taxon>Formicidae</taxon>
        <taxon>Dorylinae</taxon>
        <taxon>Ooceraea</taxon>
    </lineage>
</organism>
<dbReference type="GO" id="GO:0046983">
    <property type="term" value="F:protein dimerization activity"/>
    <property type="evidence" value="ECO:0007669"/>
    <property type="project" value="InterPro"/>
</dbReference>
<comment type="subcellular location">
    <subcellularLocation>
        <location evidence="1">Nucleus</location>
    </subcellularLocation>
</comment>
<evidence type="ECO:0000256" key="3">
    <source>
        <dbReference type="ARBA" id="ARBA00022771"/>
    </source>
</evidence>
<protein>
    <recommendedName>
        <fullName evidence="6">HAT C-terminal dimerisation domain-containing protein</fullName>
    </recommendedName>
</protein>
<dbReference type="Proteomes" id="UP000279307">
    <property type="component" value="Chromosome 9"/>
</dbReference>
<evidence type="ECO:0000256" key="2">
    <source>
        <dbReference type="ARBA" id="ARBA00022723"/>
    </source>
</evidence>
<dbReference type="OrthoDB" id="6615327at2759"/>
<dbReference type="InterPro" id="IPR012337">
    <property type="entry name" value="RNaseH-like_sf"/>
</dbReference>
<dbReference type="Pfam" id="PF05699">
    <property type="entry name" value="Dimer_Tnp_hAT"/>
    <property type="match status" value="1"/>
</dbReference>
<dbReference type="InterPro" id="IPR008906">
    <property type="entry name" value="HATC_C_dom"/>
</dbReference>
<keyword evidence="2" id="KW-0479">Metal-binding</keyword>
<feature type="domain" description="HAT C-terminal dimerisation" evidence="6">
    <location>
        <begin position="574"/>
        <end position="641"/>
    </location>
</feature>
<evidence type="ECO:0000313" key="8">
    <source>
        <dbReference type="Proteomes" id="UP000279307"/>
    </source>
</evidence>
<evidence type="ECO:0000313" key="7">
    <source>
        <dbReference type="EMBL" id="RLU18845.1"/>
    </source>
</evidence>
<evidence type="ECO:0000256" key="5">
    <source>
        <dbReference type="ARBA" id="ARBA00023242"/>
    </source>
</evidence>
<accession>A0A3L8DEH6</accession>
<proteinExistence type="predicted"/>
<dbReference type="InterPro" id="IPR052035">
    <property type="entry name" value="ZnF_BED_domain_contain"/>
</dbReference>
<comment type="caution">
    <text evidence="7">The sequence shown here is derived from an EMBL/GenBank/DDBJ whole genome shotgun (WGS) entry which is preliminary data.</text>
</comment>
<evidence type="ECO:0000259" key="6">
    <source>
        <dbReference type="Pfam" id="PF05699"/>
    </source>
</evidence>
<evidence type="ECO:0000256" key="1">
    <source>
        <dbReference type="ARBA" id="ARBA00004123"/>
    </source>
</evidence>